<organism evidence="1">
    <name type="scientific">Schizaphis graminum</name>
    <name type="common">Green bug aphid</name>
    <dbReference type="NCBI Taxonomy" id="13262"/>
    <lineage>
        <taxon>Eukaryota</taxon>
        <taxon>Metazoa</taxon>
        <taxon>Ecdysozoa</taxon>
        <taxon>Arthropoda</taxon>
        <taxon>Hexapoda</taxon>
        <taxon>Insecta</taxon>
        <taxon>Pterygota</taxon>
        <taxon>Neoptera</taxon>
        <taxon>Paraneoptera</taxon>
        <taxon>Hemiptera</taxon>
        <taxon>Sternorrhyncha</taxon>
        <taxon>Aphidomorpha</taxon>
        <taxon>Aphidoidea</taxon>
        <taxon>Aphididae</taxon>
        <taxon>Aphidini</taxon>
        <taxon>Schizaphis</taxon>
    </lineage>
</organism>
<dbReference type="AlphaFoldDB" id="A0A2S2PPC1"/>
<reference evidence="1" key="1">
    <citation type="submission" date="2018-04" db="EMBL/GenBank/DDBJ databases">
        <title>Transcriptome of Schizaphis graminum biotype I.</title>
        <authorList>
            <person name="Scully E.D."/>
            <person name="Geib S.M."/>
            <person name="Palmer N.A."/>
            <person name="Koch K."/>
            <person name="Bradshaw J."/>
            <person name="Heng-Moss T."/>
            <person name="Sarath G."/>
        </authorList>
    </citation>
    <scope>NUCLEOTIDE SEQUENCE</scope>
</reference>
<name>A0A2S2PPC1_SCHGA</name>
<evidence type="ECO:0000313" key="1">
    <source>
        <dbReference type="EMBL" id="MBY31237.1"/>
    </source>
</evidence>
<protein>
    <submittedName>
        <fullName evidence="1">Uncharacterized protein</fullName>
    </submittedName>
</protein>
<dbReference type="EMBL" id="GGMR01018618">
    <property type="protein sequence ID" value="MBY31237.1"/>
    <property type="molecule type" value="Transcribed_RNA"/>
</dbReference>
<sequence length="100" mass="11957">MYTGLVIHRSYLLFGHLYGSDRSHIHILLPRLWFQSFSYYYLLNYMYIHMTTCTSNKLIEKNIGTTNILYYRIYSIHGKMKQNLEKCTRLKSKIVSSKPP</sequence>
<gene>
    <name evidence="1" type="ORF">g.3363</name>
</gene>
<accession>A0A2S2PPC1</accession>
<proteinExistence type="predicted"/>